<gene>
    <name evidence="3" type="ORF">BD626DRAFT_513485</name>
</gene>
<evidence type="ECO:0000259" key="2">
    <source>
        <dbReference type="Pfam" id="PF24016"/>
    </source>
</evidence>
<feature type="region of interest" description="Disordered" evidence="1">
    <location>
        <begin position="23"/>
        <end position="71"/>
    </location>
</feature>
<dbReference type="AlphaFoldDB" id="A0A550BYZ6"/>
<dbReference type="STRING" id="97359.A0A550BYZ6"/>
<feature type="compositionally biased region" description="Polar residues" evidence="1">
    <location>
        <begin position="104"/>
        <end position="115"/>
    </location>
</feature>
<evidence type="ECO:0000256" key="1">
    <source>
        <dbReference type="SAM" id="MobiDB-lite"/>
    </source>
</evidence>
<feature type="region of interest" description="Disordered" evidence="1">
    <location>
        <begin position="85"/>
        <end position="117"/>
    </location>
</feature>
<dbReference type="OrthoDB" id="5289249at2759"/>
<sequence>MLIADNKPLPDIQENVTVMRAQTEDVDQPLLPPPAYTPPTDGSSYPAGTSIGQAPAYQPPAFTIDPSLTPTGRVTAIKTNSRVTGSWAVDPRKADAGGSPDNLDGSNNTAAGSSSRTEDVYLQTTNGRIDVSVSVVPHAASTSHQRTTIVAQTTNGAVKLGLHAPERHSRPSLKVTLRTTNGRVTLLLPRSFRGYLEASTTNGSIELSAGVQRETPVVIQGKSGRWEIGRGATNWNDDRKGADARAEQALDEAELKTTNGSIHVSFVDEERPTEKGVLAKWFGF</sequence>
<comment type="caution">
    <text evidence="3">The sequence shown here is derived from an EMBL/GenBank/DDBJ whole genome shotgun (WGS) entry which is preliminary data.</text>
</comment>
<feature type="compositionally biased region" description="Polar residues" evidence="1">
    <location>
        <begin position="41"/>
        <end position="52"/>
    </location>
</feature>
<proteinExistence type="predicted"/>
<dbReference type="Pfam" id="PF24016">
    <property type="entry name" value="DUF7330"/>
    <property type="match status" value="1"/>
</dbReference>
<evidence type="ECO:0000313" key="3">
    <source>
        <dbReference type="EMBL" id="TRM57782.1"/>
    </source>
</evidence>
<feature type="domain" description="DUF7330" evidence="2">
    <location>
        <begin position="75"/>
        <end position="269"/>
    </location>
</feature>
<dbReference type="EMBL" id="VDMD01000042">
    <property type="protein sequence ID" value="TRM57782.1"/>
    <property type="molecule type" value="Genomic_DNA"/>
</dbReference>
<evidence type="ECO:0000313" key="4">
    <source>
        <dbReference type="Proteomes" id="UP000320762"/>
    </source>
</evidence>
<name>A0A550BYZ6_9AGAR</name>
<dbReference type="InterPro" id="IPR055754">
    <property type="entry name" value="DUF7330"/>
</dbReference>
<dbReference type="Proteomes" id="UP000320762">
    <property type="component" value="Unassembled WGS sequence"/>
</dbReference>
<keyword evidence="4" id="KW-1185">Reference proteome</keyword>
<accession>A0A550BYZ6</accession>
<protein>
    <recommendedName>
        <fullName evidence="2">DUF7330 domain-containing protein</fullName>
    </recommendedName>
</protein>
<organism evidence="3 4">
    <name type="scientific">Schizophyllum amplum</name>
    <dbReference type="NCBI Taxonomy" id="97359"/>
    <lineage>
        <taxon>Eukaryota</taxon>
        <taxon>Fungi</taxon>
        <taxon>Dikarya</taxon>
        <taxon>Basidiomycota</taxon>
        <taxon>Agaricomycotina</taxon>
        <taxon>Agaricomycetes</taxon>
        <taxon>Agaricomycetidae</taxon>
        <taxon>Agaricales</taxon>
        <taxon>Schizophyllaceae</taxon>
        <taxon>Schizophyllum</taxon>
    </lineage>
</organism>
<reference evidence="3 4" key="1">
    <citation type="journal article" date="2019" name="New Phytol.">
        <title>Comparative genomics reveals unique wood-decay strategies and fruiting body development in the Schizophyllaceae.</title>
        <authorList>
            <person name="Almasi E."/>
            <person name="Sahu N."/>
            <person name="Krizsan K."/>
            <person name="Balint B."/>
            <person name="Kovacs G.M."/>
            <person name="Kiss B."/>
            <person name="Cseklye J."/>
            <person name="Drula E."/>
            <person name="Henrissat B."/>
            <person name="Nagy I."/>
            <person name="Chovatia M."/>
            <person name="Adam C."/>
            <person name="LaButti K."/>
            <person name="Lipzen A."/>
            <person name="Riley R."/>
            <person name="Grigoriev I.V."/>
            <person name="Nagy L.G."/>
        </authorList>
    </citation>
    <scope>NUCLEOTIDE SEQUENCE [LARGE SCALE GENOMIC DNA]</scope>
    <source>
        <strain evidence="3 4">NL-1724</strain>
    </source>
</reference>